<keyword evidence="3" id="KW-1003">Cell membrane</keyword>
<dbReference type="RefSeq" id="WP_183817604.1">
    <property type="nucleotide sequence ID" value="NZ_JACHOB010000003.1"/>
</dbReference>
<gene>
    <name evidence="9" type="ORF">GGQ59_001745</name>
</gene>
<reference evidence="9 10" key="1">
    <citation type="submission" date="2020-08" db="EMBL/GenBank/DDBJ databases">
        <title>Genomic Encyclopedia of Type Strains, Phase IV (KMG-IV): sequencing the most valuable type-strain genomes for metagenomic binning, comparative biology and taxonomic classification.</title>
        <authorList>
            <person name="Goeker M."/>
        </authorList>
    </citation>
    <scope>NUCLEOTIDE SEQUENCE [LARGE SCALE GENOMIC DNA]</scope>
    <source>
        <strain evidence="9 10">DSM 102850</strain>
    </source>
</reference>
<evidence type="ECO:0000256" key="7">
    <source>
        <dbReference type="RuleBase" id="RU003879"/>
    </source>
</evidence>
<feature type="transmembrane region" description="Helical" evidence="8">
    <location>
        <begin position="20"/>
        <end position="40"/>
    </location>
</feature>
<keyword evidence="5 8" id="KW-1133">Transmembrane helix</keyword>
<keyword evidence="10" id="KW-1185">Reference proteome</keyword>
<evidence type="ECO:0000256" key="8">
    <source>
        <dbReference type="SAM" id="Phobius"/>
    </source>
</evidence>
<keyword evidence="6 8" id="KW-0472">Membrane</keyword>
<evidence type="ECO:0000256" key="6">
    <source>
        <dbReference type="ARBA" id="ARBA00023136"/>
    </source>
</evidence>
<evidence type="ECO:0000313" key="9">
    <source>
        <dbReference type="EMBL" id="MBB4659220.1"/>
    </source>
</evidence>
<dbReference type="AlphaFoldDB" id="A0A840I5C0"/>
<comment type="subcellular location">
    <subcellularLocation>
        <location evidence="1">Cell membrane</location>
        <topology evidence="1">Single-pass membrane protein</topology>
    </subcellularLocation>
    <subcellularLocation>
        <location evidence="7">Cell membrane</location>
        <topology evidence="7">Single-pass type II membrane protein</topology>
    </subcellularLocation>
</comment>
<dbReference type="GO" id="GO:0015031">
    <property type="term" value="P:protein transport"/>
    <property type="evidence" value="ECO:0007669"/>
    <property type="project" value="UniProtKB-KW"/>
</dbReference>
<keyword evidence="7" id="KW-0653">Protein transport</keyword>
<dbReference type="GO" id="GO:0005886">
    <property type="term" value="C:plasma membrane"/>
    <property type="evidence" value="ECO:0007669"/>
    <property type="project" value="UniProtKB-SubCell"/>
</dbReference>
<protein>
    <submittedName>
        <fullName evidence="9">Biopolymer transport protein ExbD</fullName>
    </submittedName>
</protein>
<dbReference type="PANTHER" id="PTHR30558:SF13">
    <property type="entry name" value="BIOPOLYMER TRANSPORT PROTEIN EXBD2"/>
    <property type="match status" value="1"/>
</dbReference>
<comment type="caution">
    <text evidence="9">The sequence shown here is derived from an EMBL/GenBank/DDBJ whole genome shotgun (WGS) entry which is preliminary data.</text>
</comment>
<evidence type="ECO:0000256" key="2">
    <source>
        <dbReference type="ARBA" id="ARBA00005811"/>
    </source>
</evidence>
<dbReference type="PANTHER" id="PTHR30558">
    <property type="entry name" value="EXBD MEMBRANE COMPONENT OF PMF-DRIVEN MACROMOLECULE IMPORT SYSTEM"/>
    <property type="match status" value="1"/>
</dbReference>
<dbReference type="Proteomes" id="UP000563524">
    <property type="component" value="Unassembled WGS sequence"/>
</dbReference>
<organism evidence="9 10">
    <name type="scientific">Parvularcula dongshanensis</name>
    <dbReference type="NCBI Taxonomy" id="1173995"/>
    <lineage>
        <taxon>Bacteria</taxon>
        <taxon>Pseudomonadati</taxon>
        <taxon>Pseudomonadota</taxon>
        <taxon>Alphaproteobacteria</taxon>
        <taxon>Parvularculales</taxon>
        <taxon>Parvularculaceae</taxon>
        <taxon>Parvularcula</taxon>
    </lineage>
</organism>
<accession>A0A840I5C0</accession>
<evidence type="ECO:0000256" key="4">
    <source>
        <dbReference type="ARBA" id="ARBA00022692"/>
    </source>
</evidence>
<evidence type="ECO:0000256" key="3">
    <source>
        <dbReference type="ARBA" id="ARBA00022475"/>
    </source>
</evidence>
<dbReference type="Gene3D" id="3.30.420.270">
    <property type="match status" value="1"/>
</dbReference>
<comment type="similarity">
    <text evidence="2 7">Belongs to the ExbD/TolR family.</text>
</comment>
<keyword evidence="4 7" id="KW-0812">Transmembrane</keyword>
<dbReference type="EMBL" id="JACHOB010000003">
    <property type="protein sequence ID" value="MBB4659220.1"/>
    <property type="molecule type" value="Genomic_DNA"/>
</dbReference>
<sequence>MARRPVRAPVGNNEDDVNMTPLLDIVFIMLIFFIVTSTFIKEPGVDVERPTVATQSEQQPAILVAINANDEIWINKEAVDLNEVRFRVEELRRETPKGNAVVQADVGSKSRLLLEVLEQIKNAGINDVAISTEAI</sequence>
<evidence type="ECO:0000313" key="10">
    <source>
        <dbReference type="Proteomes" id="UP000563524"/>
    </source>
</evidence>
<dbReference type="InterPro" id="IPR003400">
    <property type="entry name" value="ExbD"/>
</dbReference>
<dbReference type="GO" id="GO:0022857">
    <property type="term" value="F:transmembrane transporter activity"/>
    <property type="evidence" value="ECO:0007669"/>
    <property type="project" value="InterPro"/>
</dbReference>
<evidence type="ECO:0000256" key="5">
    <source>
        <dbReference type="ARBA" id="ARBA00022989"/>
    </source>
</evidence>
<dbReference type="Pfam" id="PF02472">
    <property type="entry name" value="ExbD"/>
    <property type="match status" value="1"/>
</dbReference>
<name>A0A840I5C0_9PROT</name>
<keyword evidence="7" id="KW-0813">Transport</keyword>
<proteinExistence type="inferred from homology"/>
<evidence type="ECO:0000256" key="1">
    <source>
        <dbReference type="ARBA" id="ARBA00004162"/>
    </source>
</evidence>